<protein>
    <submittedName>
        <fullName evidence="1">Uncharacterized protein</fullName>
    </submittedName>
</protein>
<sequence>MEKAKPPAGTEQDLIKELEKAIKITR</sequence>
<gene>
    <name evidence="1" type="ORF">CNEO_44107</name>
</gene>
<comment type="caution">
    <text evidence="1">The sequence shown here is derived from an EMBL/GenBank/DDBJ whole genome shotgun (WGS) entry which is preliminary data.</text>
</comment>
<organism evidence="1 2">
    <name type="scientific">Clostridium neonatale</name>
    <dbReference type="NCBI Taxonomy" id="137838"/>
    <lineage>
        <taxon>Bacteria</taxon>
        <taxon>Bacillati</taxon>
        <taxon>Bacillota</taxon>
        <taxon>Clostridia</taxon>
        <taxon>Eubacteriales</taxon>
        <taxon>Clostridiaceae</taxon>
        <taxon>Clostridium</taxon>
    </lineage>
</organism>
<accession>A0AA86ML77</accession>
<proteinExistence type="predicted"/>
<dbReference type="AlphaFoldDB" id="A0AA86ML77"/>
<evidence type="ECO:0000313" key="1">
    <source>
        <dbReference type="EMBL" id="CAG9709268.1"/>
    </source>
</evidence>
<reference evidence="1" key="1">
    <citation type="submission" date="2021-10" db="EMBL/GenBank/DDBJ databases">
        <authorList>
            <person name="Mesa V."/>
        </authorList>
    </citation>
    <scope>NUCLEOTIDE SEQUENCE</scope>
    <source>
        <strain evidence="1">CC3_PB</strain>
    </source>
</reference>
<evidence type="ECO:0000313" key="2">
    <source>
        <dbReference type="Proteomes" id="UP000789738"/>
    </source>
</evidence>
<dbReference type="Proteomes" id="UP000789738">
    <property type="component" value="Unassembled WGS sequence"/>
</dbReference>
<dbReference type="EMBL" id="CAKJVE010000004">
    <property type="protein sequence ID" value="CAG9709268.1"/>
    <property type="molecule type" value="Genomic_DNA"/>
</dbReference>
<name>A0AA86ML77_9CLOT</name>